<dbReference type="GeneID" id="79268616"/>
<organism evidence="2 3">
    <name type="scientific">Halobaculum marinum</name>
    <dbReference type="NCBI Taxonomy" id="3031996"/>
    <lineage>
        <taxon>Archaea</taxon>
        <taxon>Methanobacteriati</taxon>
        <taxon>Methanobacteriota</taxon>
        <taxon>Stenosarchaea group</taxon>
        <taxon>Halobacteria</taxon>
        <taxon>Halobacteriales</taxon>
        <taxon>Haloferacaceae</taxon>
        <taxon>Halobaculum</taxon>
    </lineage>
</organism>
<proteinExistence type="predicted"/>
<dbReference type="InterPro" id="IPR040624">
    <property type="entry name" value="HalOD1"/>
</dbReference>
<feature type="domain" description="Halobacterial output" evidence="1">
    <location>
        <begin position="2"/>
        <end position="65"/>
    </location>
</feature>
<dbReference type="EMBL" id="JBHTAG010000003">
    <property type="protein sequence ID" value="MFC7097473.1"/>
    <property type="molecule type" value="Genomic_DNA"/>
</dbReference>
<evidence type="ECO:0000259" key="1">
    <source>
        <dbReference type="Pfam" id="PF18545"/>
    </source>
</evidence>
<dbReference type="RefSeq" id="WP_276238049.1">
    <property type="nucleotide sequence ID" value="NZ_CP119989.1"/>
</dbReference>
<gene>
    <name evidence="2" type="ORF">ACFQKD_09165</name>
</gene>
<dbReference type="Pfam" id="PF18545">
    <property type="entry name" value="HalOD1"/>
    <property type="match status" value="1"/>
</dbReference>
<sequence length="71" mass="7352">MSERVVDRVATAEGVSPAELEARLYDAVDGDALDSLVAAETTAVTVTFEFSGYTVTVDGDSPASVTVEPAE</sequence>
<accession>A0ABD5WXI9</accession>
<keyword evidence="3" id="KW-1185">Reference proteome</keyword>
<reference evidence="2 3" key="1">
    <citation type="journal article" date="2019" name="Int. J. Syst. Evol. Microbiol.">
        <title>The Global Catalogue of Microorganisms (GCM) 10K type strain sequencing project: providing services to taxonomists for standard genome sequencing and annotation.</title>
        <authorList>
            <consortium name="The Broad Institute Genomics Platform"/>
            <consortium name="The Broad Institute Genome Sequencing Center for Infectious Disease"/>
            <person name="Wu L."/>
            <person name="Ma J."/>
        </authorList>
    </citation>
    <scope>NUCLEOTIDE SEQUENCE [LARGE SCALE GENOMIC DNA]</scope>
    <source>
        <strain evidence="2 3">DT55</strain>
    </source>
</reference>
<protein>
    <submittedName>
        <fullName evidence="2">HalOD1 output domain-containing protein</fullName>
    </submittedName>
</protein>
<dbReference type="Proteomes" id="UP001596388">
    <property type="component" value="Unassembled WGS sequence"/>
</dbReference>
<evidence type="ECO:0000313" key="3">
    <source>
        <dbReference type="Proteomes" id="UP001596388"/>
    </source>
</evidence>
<comment type="caution">
    <text evidence="2">The sequence shown here is derived from an EMBL/GenBank/DDBJ whole genome shotgun (WGS) entry which is preliminary data.</text>
</comment>
<evidence type="ECO:0000313" key="2">
    <source>
        <dbReference type="EMBL" id="MFC7097473.1"/>
    </source>
</evidence>
<name>A0ABD5WXI9_9EURY</name>
<dbReference type="AlphaFoldDB" id="A0ABD5WXI9"/>